<dbReference type="Proteomes" id="UP000027037">
    <property type="component" value="Unassembled WGS sequence"/>
</dbReference>
<evidence type="ECO:0000313" key="2">
    <source>
        <dbReference type="EMBL" id="KCZ54092.1"/>
    </source>
</evidence>
<dbReference type="PATRIC" id="fig|1280946.3.peg.2264"/>
<dbReference type="STRING" id="1280946.HY29_03195"/>
<gene>
    <name evidence="2" type="ORF">HY29_03195</name>
</gene>
<dbReference type="AlphaFoldDB" id="A0A062U744"/>
<sequence length="61" mass="6309">MSSFGLYIIGFIILIGGLAYAAFLLGAPPVWIGVGAIVLIGIGIITGVSKTRQKDETEASE</sequence>
<comment type="caution">
    <text evidence="2">The sequence shown here is derived from an EMBL/GenBank/DDBJ whole genome shotgun (WGS) entry which is preliminary data.</text>
</comment>
<proteinExistence type="predicted"/>
<keyword evidence="1" id="KW-0812">Transmembrane</keyword>
<dbReference type="eggNOG" id="ENOG5033A9W">
    <property type="taxonomic scope" value="Bacteria"/>
</dbReference>
<accession>A0A062U744</accession>
<feature type="transmembrane region" description="Helical" evidence="1">
    <location>
        <begin position="30"/>
        <end position="48"/>
    </location>
</feature>
<organism evidence="2 3">
    <name type="scientific">Hyphomonas beringensis</name>
    <dbReference type="NCBI Taxonomy" id="1280946"/>
    <lineage>
        <taxon>Bacteria</taxon>
        <taxon>Pseudomonadati</taxon>
        <taxon>Pseudomonadota</taxon>
        <taxon>Alphaproteobacteria</taxon>
        <taxon>Hyphomonadales</taxon>
        <taxon>Hyphomonadaceae</taxon>
        <taxon>Hyphomonas</taxon>
    </lineage>
</organism>
<protein>
    <recommendedName>
        <fullName evidence="4">LysR family transcriptional regulator</fullName>
    </recommendedName>
</protein>
<evidence type="ECO:0000256" key="1">
    <source>
        <dbReference type="SAM" id="Phobius"/>
    </source>
</evidence>
<keyword evidence="3" id="KW-1185">Reference proteome</keyword>
<name>A0A062U744_9PROT</name>
<dbReference type="RefSeq" id="WP_034796838.1">
    <property type="nucleotide sequence ID" value="NZ_AWFF01000043.1"/>
</dbReference>
<evidence type="ECO:0008006" key="4">
    <source>
        <dbReference type="Google" id="ProtNLM"/>
    </source>
</evidence>
<feature type="transmembrane region" description="Helical" evidence="1">
    <location>
        <begin position="5"/>
        <end position="24"/>
    </location>
</feature>
<evidence type="ECO:0000313" key="3">
    <source>
        <dbReference type="Proteomes" id="UP000027037"/>
    </source>
</evidence>
<reference evidence="2 3" key="1">
    <citation type="journal article" date="2014" name="Antonie Van Leeuwenhoek">
        <title>Hyphomonas beringensis sp. nov. and Hyphomonas chukchiensis sp. nov., isolated from surface seawater of the Bering Sea and Chukchi Sea.</title>
        <authorList>
            <person name="Li C."/>
            <person name="Lai Q."/>
            <person name="Li G."/>
            <person name="Dong C."/>
            <person name="Wang J."/>
            <person name="Liao Y."/>
            <person name="Shao Z."/>
        </authorList>
    </citation>
    <scope>NUCLEOTIDE SEQUENCE [LARGE SCALE GENOMIC DNA]</scope>
    <source>
        <strain evidence="2 3">25B14_1</strain>
    </source>
</reference>
<dbReference type="EMBL" id="AWFF01000043">
    <property type="protein sequence ID" value="KCZ54092.1"/>
    <property type="molecule type" value="Genomic_DNA"/>
</dbReference>
<keyword evidence="1" id="KW-1133">Transmembrane helix</keyword>
<keyword evidence="1" id="KW-0472">Membrane</keyword>